<protein>
    <recommendedName>
        <fullName evidence="3 13">Phosphoribosylamine--glycine ligase</fullName>
        <ecNumber evidence="3 13">6.3.4.13</ecNumber>
    </recommendedName>
    <alternativeName>
        <fullName evidence="13">GARS</fullName>
    </alternativeName>
    <alternativeName>
        <fullName evidence="11 13">Glycinamide ribonucleotide synthetase</fullName>
    </alternativeName>
    <alternativeName>
        <fullName evidence="12 13">Phosphoribosylglycinamide synthetase</fullName>
    </alternativeName>
</protein>
<evidence type="ECO:0000313" key="17">
    <source>
        <dbReference type="Proteomes" id="UP000013378"/>
    </source>
</evidence>
<dbReference type="InterPro" id="IPR016185">
    <property type="entry name" value="PreATP-grasp_dom_sf"/>
</dbReference>
<dbReference type="EMBL" id="ARZA01000203">
    <property type="protein sequence ID" value="EOD00155.1"/>
    <property type="molecule type" value="Genomic_DNA"/>
</dbReference>
<comment type="similarity">
    <text evidence="10 13">Belongs to the GARS family.</text>
</comment>
<dbReference type="Gene3D" id="3.30.1490.20">
    <property type="entry name" value="ATP-grasp fold, A domain"/>
    <property type="match status" value="1"/>
</dbReference>
<comment type="pathway">
    <text evidence="2 13">Purine metabolism; IMP biosynthesis via de novo pathway; N(1)-(5-phospho-D-ribosyl)glycinamide from 5-phospho-alpha-D-ribose 1-diphosphate: step 2/2.</text>
</comment>
<evidence type="ECO:0000256" key="7">
    <source>
        <dbReference type="ARBA" id="ARBA00022755"/>
    </source>
</evidence>
<dbReference type="SMART" id="SM01209">
    <property type="entry name" value="GARS_A"/>
    <property type="match status" value="1"/>
</dbReference>
<evidence type="ECO:0000256" key="9">
    <source>
        <dbReference type="ARBA" id="ARBA00023211"/>
    </source>
</evidence>
<dbReference type="SUPFAM" id="SSF51246">
    <property type="entry name" value="Rudiment single hybrid motif"/>
    <property type="match status" value="1"/>
</dbReference>
<dbReference type="PROSITE" id="PS50975">
    <property type="entry name" value="ATP_GRASP"/>
    <property type="match status" value="1"/>
</dbReference>
<dbReference type="InterPro" id="IPR020560">
    <property type="entry name" value="PRibGlycinamide_synth_C-dom"/>
</dbReference>
<keyword evidence="4 13" id="KW-0436">Ligase</keyword>
<name>R1CCY4_9FIRM</name>
<proteinExistence type="inferred from homology"/>
<dbReference type="EC" id="6.3.4.13" evidence="3 13"/>
<comment type="catalytic activity">
    <reaction evidence="13">
        <text>5-phospho-beta-D-ribosylamine + glycine + ATP = N(1)-(5-phospho-beta-D-ribosyl)glycinamide + ADP + phosphate + H(+)</text>
        <dbReference type="Rhea" id="RHEA:17453"/>
        <dbReference type="ChEBI" id="CHEBI:15378"/>
        <dbReference type="ChEBI" id="CHEBI:30616"/>
        <dbReference type="ChEBI" id="CHEBI:43474"/>
        <dbReference type="ChEBI" id="CHEBI:57305"/>
        <dbReference type="ChEBI" id="CHEBI:58681"/>
        <dbReference type="ChEBI" id="CHEBI:143788"/>
        <dbReference type="ChEBI" id="CHEBI:456216"/>
        <dbReference type="EC" id="6.3.4.13"/>
    </reaction>
</comment>
<dbReference type="AlphaFoldDB" id="R1CCY4"/>
<dbReference type="GO" id="GO:0046872">
    <property type="term" value="F:metal ion binding"/>
    <property type="evidence" value="ECO:0007669"/>
    <property type="project" value="UniProtKB-KW"/>
</dbReference>
<dbReference type="Gene3D" id="3.90.600.10">
    <property type="entry name" value="Phosphoribosylglycinamide synthetase, C-terminal domain"/>
    <property type="match status" value="1"/>
</dbReference>
<evidence type="ECO:0000256" key="2">
    <source>
        <dbReference type="ARBA" id="ARBA00005174"/>
    </source>
</evidence>
<dbReference type="OrthoDB" id="9807240at2"/>
<dbReference type="GO" id="GO:0004637">
    <property type="term" value="F:phosphoribosylamine-glycine ligase activity"/>
    <property type="evidence" value="ECO:0007669"/>
    <property type="project" value="UniProtKB-UniRule"/>
</dbReference>
<dbReference type="RefSeq" id="WP_006314501.1">
    <property type="nucleotide sequence ID" value="NZ_ARZA01000203.1"/>
</dbReference>
<evidence type="ECO:0000256" key="13">
    <source>
        <dbReference type="HAMAP-Rule" id="MF_00138"/>
    </source>
</evidence>
<dbReference type="PANTHER" id="PTHR43472">
    <property type="entry name" value="PHOSPHORIBOSYLAMINE--GLYCINE LIGASE"/>
    <property type="match status" value="1"/>
</dbReference>
<dbReference type="FunFam" id="3.90.600.10:FF:000001">
    <property type="entry name" value="Trifunctional purine biosynthetic protein adenosine-3"/>
    <property type="match status" value="1"/>
</dbReference>
<dbReference type="Gene3D" id="3.40.50.20">
    <property type="match status" value="1"/>
</dbReference>
<keyword evidence="9" id="KW-0464">Manganese</keyword>
<gene>
    <name evidence="13" type="primary">purD</name>
    <name evidence="16" type="ORF">L21TH_1806</name>
</gene>
<dbReference type="InterPro" id="IPR013815">
    <property type="entry name" value="ATP_grasp_subdomain_1"/>
</dbReference>
<dbReference type="SUPFAM" id="SSF52440">
    <property type="entry name" value="PreATP-grasp domain"/>
    <property type="match status" value="1"/>
</dbReference>
<keyword evidence="8 14" id="KW-0067">ATP-binding</keyword>
<evidence type="ECO:0000256" key="4">
    <source>
        <dbReference type="ARBA" id="ARBA00022598"/>
    </source>
</evidence>
<evidence type="ECO:0000256" key="10">
    <source>
        <dbReference type="ARBA" id="ARBA00038345"/>
    </source>
</evidence>
<dbReference type="GO" id="GO:0009113">
    <property type="term" value="P:purine nucleobase biosynthetic process"/>
    <property type="evidence" value="ECO:0007669"/>
    <property type="project" value="InterPro"/>
</dbReference>
<dbReference type="InterPro" id="IPR037123">
    <property type="entry name" value="PRibGlycinamide_synth_C_sf"/>
</dbReference>
<dbReference type="InterPro" id="IPR020561">
    <property type="entry name" value="PRibGlycinamid_synth_ATP-grasp"/>
</dbReference>
<dbReference type="InterPro" id="IPR011054">
    <property type="entry name" value="Rudment_hybrid_motif"/>
</dbReference>
<evidence type="ECO:0000256" key="11">
    <source>
        <dbReference type="ARBA" id="ARBA00042242"/>
    </source>
</evidence>
<dbReference type="SMART" id="SM01210">
    <property type="entry name" value="GARS_C"/>
    <property type="match status" value="1"/>
</dbReference>
<dbReference type="NCBIfam" id="TIGR00877">
    <property type="entry name" value="purD"/>
    <property type="match status" value="1"/>
</dbReference>
<evidence type="ECO:0000259" key="15">
    <source>
        <dbReference type="PROSITE" id="PS50975"/>
    </source>
</evidence>
<dbReference type="Proteomes" id="UP000013378">
    <property type="component" value="Unassembled WGS sequence"/>
</dbReference>
<feature type="domain" description="ATP-grasp" evidence="15">
    <location>
        <begin position="107"/>
        <end position="313"/>
    </location>
</feature>
<evidence type="ECO:0000256" key="14">
    <source>
        <dbReference type="PROSITE-ProRule" id="PRU00409"/>
    </source>
</evidence>
<dbReference type="PATRIC" id="fig|1304284.3.peg.1773"/>
<dbReference type="InterPro" id="IPR000115">
    <property type="entry name" value="PRibGlycinamide_synth"/>
</dbReference>
<keyword evidence="17" id="KW-1185">Reference proteome</keyword>
<dbReference type="GO" id="GO:0005524">
    <property type="term" value="F:ATP binding"/>
    <property type="evidence" value="ECO:0007669"/>
    <property type="project" value="UniProtKB-UniRule"/>
</dbReference>
<evidence type="ECO:0000256" key="1">
    <source>
        <dbReference type="ARBA" id="ARBA00001936"/>
    </source>
</evidence>
<comment type="caution">
    <text evidence="16">The sequence shown here is derived from an EMBL/GenBank/DDBJ whole genome shotgun (WGS) entry which is preliminary data.</text>
</comment>
<dbReference type="PANTHER" id="PTHR43472:SF1">
    <property type="entry name" value="PHOSPHORIBOSYLAMINE--GLYCINE LIGASE, CHLOROPLASTIC"/>
    <property type="match status" value="1"/>
</dbReference>
<dbReference type="Pfam" id="PF01071">
    <property type="entry name" value="GARS_A"/>
    <property type="match status" value="1"/>
</dbReference>
<dbReference type="InterPro" id="IPR020562">
    <property type="entry name" value="PRibGlycinamide_synth_N"/>
</dbReference>
<evidence type="ECO:0000256" key="6">
    <source>
        <dbReference type="ARBA" id="ARBA00022741"/>
    </source>
</evidence>
<dbReference type="GO" id="GO:0006189">
    <property type="term" value="P:'de novo' IMP biosynthetic process"/>
    <property type="evidence" value="ECO:0007669"/>
    <property type="project" value="UniProtKB-UniRule"/>
</dbReference>
<organism evidence="16 17">
    <name type="scientific">Caldisalinibacter kiritimatiensis</name>
    <dbReference type="NCBI Taxonomy" id="1304284"/>
    <lineage>
        <taxon>Bacteria</taxon>
        <taxon>Bacillati</taxon>
        <taxon>Bacillota</taxon>
        <taxon>Tissierellia</taxon>
        <taxon>Tissierellales</taxon>
        <taxon>Thermohalobacteraceae</taxon>
        <taxon>Caldisalinibacter</taxon>
    </lineage>
</organism>
<dbReference type="InterPro" id="IPR011761">
    <property type="entry name" value="ATP-grasp"/>
</dbReference>
<dbReference type="Gene3D" id="3.30.470.20">
    <property type="entry name" value="ATP-grasp fold, B domain"/>
    <property type="match status" value="1"/>
</dbReference>
<comment type="cofactor">
    <cofactor evidence="1">
        <name>Mn(2+)</name>
        <dbReference type="ChEBI" id="CHEBI:29035"/>
    </cofactor>
</comment>
<dbReference type="STRING" id="1304284.L21TH_1806"/>
<evidence type="ECO:0000313" key="16">
    <source>
        <dbReference type="EMBL" id="EOD00155.1"/>
    </source>
</evidence>
<evidence type="ECO:0000256" key="8">
    <source>
        <dbReference type="ARBA" id="ARBA00022840"/>
    </source>
</evidence>
<accession>R1CCY4</accession>
<keyword evidence="6 14" id="KW-0547">Nucleotide-binding</keyword>
<dbReference type="Pfam" id="PF02843">
    <property type="entry name" value="GARS_C"/>
    <property type="match status" value="1"/>
</dbReference>
<keyword evidence="5" id="KW-0479">Metal-binding</keyword>
<dbReference type="UniPathway" id="UPA00074">
    <property type="reaction ID" value="UER00125"/>
</dbReference>
<dbReference type="SUPFAM" id="SSF56059">
    <property type="entry name" value="Glutathione synthetase ATP-binding domain-like"/>
    <property type="match status" value="1"/>
</dbReference>
<evidence type="ECO:0000256" key="3">
    <source>
        <dbReference type="ARBA" id="ARBA00013255"/>
    </source>
</evidence>
<sequence length="417" mass="46318">MKVLVIGSGAREHALVWKIAQSDRVSKIYCAPGNGGIQKIAECINIRANDINMLLNFALKEQIDLTVVGPEAPLVDGIVDIFEENGLKIFGPNKKAARLEGSKVYSKNFMDKYNIPTAKYITYETFQKAMEGLKDFDYPLVIKADGLAGGKGVLICENEIEAENGIVELMNNKKFGEAGEKIVIEEYLEGIEASLLCLINGENIVPMESARDYKKIYDNDEGPNTGGMGCFSPNTIFDEELKDKITKEILEPLKVGFKEENMIFKGVLFIGLMITNNGPKVLEFNVRMGDPETEVVLPRLESDIVDIFEKVIDGVLDKDDLKWTSKKCLTVITASEGYPIKYEKGKEISGLDNLDKDIIVFHGGTKKTEDSLVTNGGRVLAVTALANTLEEARRLAYRNIEKINFEGMYYRKDIGAL</sequence>
<dbReference type="Pfam" id="PF02844">
    <property type="entry name" value="GARS_N"/>
    <property type="match status" value="1"/>
</dbReference>
<dbReference type="FunFam" id="3.40.50.20:FF:000006">
    <property type="entry name" value="Phosphoribosylamine--glycine ligase, chloroplastic"/>
    <property type="match status" value="1"/>
</dbReference>
<reference evidence="16 17" key="1">
    <citation type="journal article" date="2015" name="Geomicrobiol. J.">
        <title>Caldisalinibacter kiritimatiensis gen. nov., sp. nov., a moderately thermohalophilic thiosulfate-reducing bacterium from a hypersaline microbial mat.</title>
        <authorList>
            <person name="Ben Hania W."/>
            <person name="Joseph M."/>
            <person name="Fiebig A."/>
            <person name="Bunk B."/>
            <person name="Klenk H.-P."/>
            <person name="Fardeau M.-L."/>
            <person name="Spring S."/>
        </authorList>
    </citation>
    <scope>NUCLEOTIDE SEQUENCE [LARGE SCALE GENOMIC DNA]</scope>
    <source>
        <strain evidence="16 17">L21-TH-D2</strain>
    </source>
</reference>
<keyword evidence="7 13" id="KW-0658">Purine biosynthesis</keyword>
<dbReference type="eggNOG" id="COG0151">
    <property type="taxonomic scope" value="Bacteria"/>
</dbReference>
<evidence type="ECO:0000256" key="12">
    <source>
        <dbReference type="ARBA" id="ARBA00042864"/>
    </source>
</evidence>
<evidence type="ECO:0000256" key="5">
    <source>
        <dbReference type="ARBA" id="ARBA00022723"/>
    </source>
</evidence>
<dbReference type="HAMAP" id="MF_00138">
    <property type="entry name" value="GARS"/>
    <property type="match status" value="1"/>
</dbReference>